<dbReference type="PANTHER" id="PTHR13822:SF10">
    <property type="entry name" value="ATP SYNTHASE EPSILON CHAIN, CHLOROPLASTIC"/>
    <property type="match status" value="1"/>
</dbReference>
<sequence>ESVKSIVLPSIKGEIEVLPEHMPLITELELGDVIIELSNGQKLDFLISRGYARIANNDVTLLLDEVDLSDELVKEEIEQAIANAEKMIGTSDLPPSELIQLEKRLRYERFKLNKSNL</sequence>
<accession>A0A955I9E1</accession>
<dbReference type="Gene3D" id="2.60.15.10">
    <property type="entry name" value="F0F1 ATP synthase delta/epsilon subunit, N-terminal"/>
    <property type="match status" value="1"/>
</dbReference>
<dbReference type="CDD" id="cd12152">
    <property type="entry name" value="F1-ATPase_delta"/>
    <property type="match status" value="1"/>
</dbReference>
<keyword evidence="4 8" id="KW-0406">Ion transport</keyword>
<proteinExistence type="inferred from homology"/>
<dbReference type="GO" id="GO:0012505">
    <property type="term" value="C:endomembrane system"/>
    <property type="evidence" value="ECO:0007669"/>
    <property type="project" value="UniProtKB-SubCell"/>
</dbReference>
<dbReference type="Proteomes" id="UP000745577">
    <property type="component" value="Unassembled WGS sequence"/>
</dbReference>
<comment type="similarity">
    <text evidence="2 8">Belongs to the ATPase epsilon chain family.</text>
</comment>
<comment type="subunit">
    <text evidence="8">F-type ATPases have 2 components, CF(1) - the catalytic core - and CF(0) - the membrane proton channel. CF(1) has five subunits: alpha(3), beta(3), gamma(1), delta(1), epsilon(1). CF(0) has three main subunits: a, b and c.</text>
</comment>
<keyword evidence="3 8" id="KW-0813">Transport</keyword>
<dbReference type="PANTHER" id="PTHR13822">
    <property type="entry name" value="ATP SYNTHASE DELTA/EPSILON CHAIN"/>
    <property type="match status" value="1"/>
</dbReference>
<dbReference type="InterPro" id="IPR036771">
    <property type="entry name" value="ATPsynth_dsu/esu_N"/>
</dbReference>
<evidence type="ECO:0000256" key="7">
    <source>
        <dbReference type="ARBA" id="ARBA00023310"/>
    </source>
</evidence>
<evidence type="ECO:0000256" key="3">
    <source>
        <dbReference type="ARBA" id="ARBA00022448"/>
    </source>
</evidence>
<feature type="non-terminal residue" evidence="10">
    <location>
        <position position="1"/>
    </location>
</feature>
<comment type="caution">
    <text evidence="10">The sequence shown here is derived from an EMBL/GenBank/DDBJ whole genome shotgun (WGS) entry which is preliminary data.</text>
</comment>
<organism evidence="10 11">
    <name type="scientific">Candidatus Dojkabacteria bacterium</name>
    <dbReference type="NCBI Taxonomy" id="2099670"/>
    <lineage>
        <taxon>Bacteria</taxon>
        <taxon>Candidatus Dojkabacteria</taxon>
    </lineage>
</organism>
<gene>
    <name evidence="10" type="primary">atpC</name>
    <name evidence="10" type="ORF">KC675_03005</name>
</gene>
<comment type="subcellular location">
    <subcellularLocation>
        <location evidence="1">Endomembrane system</location>
        <topology evidence="1">Peripheral membrane protein</topology>
    </subcellularLocation>
</comment>
<evidence type="ECO:0000256" key="8">
    <source>
        <dbReference type="RuleBase" id="RU003656"/>
    </source>
</evidence>
<dbReference type="InterPro" id="IPR020546">
    <property type="entry name" value="ATP_synth_F1_dsu/esu_N"/>
</dbReference>
<dbReference type="Pfam" id="PF02823">
    <property type="entry name" value="ATP-synt_DE_N"/>
    <property type="match status" value="1"/>
</dbReference>
<dbReference type="InterPro" id="IPR001469">
    <property type="entry name" value="ATP_synth_F1_dsu/esu"/>
</dbReference>
<evidence type="ECO:0000256" key="1">
    <source>
        <dbReference type="ARBA" id="ARBA00004184"/>
    </source>
</evidence>
<evidence type="ECO:0000256" key="6">
    <source>
        <dbReference type="ARBA" id="ARBA00023196"/>
    </source>
</evidence>
<evidence type="ECO:0000256" key="5">
    <source>
        <dbReference type="ARBA" id="ARBA00023136"/>
    </source>
</evidence>
<keyword evidence="5" id="KW-0472">Membrane</keyword>
<name>A0A955I9E1_9BACT</name>
<dbReference type="AlphaFoldDB" id="A0A955I9E1"/>
<evidence type="ECO:0000256" key="4">
    <source>
        <dbReference type="ARBA" id="ARBA00023065"/>
    </source>
</evidence>
<evidence type="ECO:0000313" key="11">
    <source>
        <dbReference type="Proteomes" id="UP000745577"/>
    </source>
</evidence>
<keyword evidence="7 8" id="KW-0066">ATP synthesis</keyword>
<dbReference type="SUPFAM" id="SSF51344">
    <property type="entry name" value="Epsilon subunit of F1F0-ATP synthase N-terminal domain"/>
    <property type="match status" value="1"/>
</dbReference>
<dbReference type="NCBIfam" id="TIGR01216">
    <property type="entry name" value="ATP_synt_epsi"/>
    <property type="match status" value="1"/>
</dbReference>
<evidence type="ECO:0000259" key="9">
    <source>
        <dbReference type="Pfam" id="PF02823"/>
    </source>
</evidence>
<dbReference type="GO" id="GO:0045259">
    <property type="term" value="C:proton-transporting ATP synthase complex"/>
    <property type="evidence" value="ECO:0007669"/>
    <property type="project" value="UniProtKB-KW"/>
</dbReference>
<reference evidence="10" key="2">
    <citation type="journal article" date="2021" name="Microbiome">
        <title>Successional dynamics and alternative stable states in a saline activated sludge microbial community over 9 years.</title>
        <authorList>
            <person name="Wang Y."/>
            <person name="Ye J."/>
            <person name="Ju F."/>
            <person name="Liu L."/>
            <person name="Boyd J.A."/>
            <person name="Deng Y."/>
            <person name="Parks D.H."/>
            <person name="Jiang X."/>
            <person name="Yin X."/>
            <person name="Woodcroft B.J."/>
            <person name="Tyson G.W."/>
            <person name="Hugenholtz P."/>
            <person name="Polz M.F."/>
            <person name="Zhang T."/>
        </authorList>
    </citation>
    <scope>NUCLEOTIDE SEQUENCE</scope>
    <source>
        <strain evidence="10">HKST-UBA15</strain>
    </source>
</reference>
<keyword evidence="6 8" id="KW-0139">CF(1)</keyword>
<feature type="domain" description="ATP synthase F1 complex delta/epsilon subunit N-terminal" evidence="9">
    <location>
        <begin position="2"/>
        <end position="65"/>
    </location>
</feature>
<dbReference type="EMBL" id="JAGQLL010000031">
    <property type="protein sequence ID" value="MCA9380127.1"/>
    <property type="molecule type" value="Genomic_DNA"/>
</dbReference>
<evidence type="ECO:0000256" key="2">
    <source>
        <dbReference type="ARBA" id="ARBA00005712"/>
    </source>
</evidence>
<dbReference type="GO" id="GO:0046933">
    <property type="term" value="F:proton-transporting ATP synthase activity, rotational mechanism"/>
    <property type="evidence" value="ECO:0007669"/>
    <property type="project" value="InterPro"/>
</dbReference>
<evidence type="ECO:0000313" key="10">
    <source>
        <dbReference type="EMBL" id="MCA9380127.1"/>
    </source>
</evidence>
<reference evidence="10" key="1">
    <citation type="submission" date="2020-04" db="EMBL/GenBank/DDBJ databases">
        <authorList>
            <person name="Zhang T."/>
        </authorList>
    </citation>
    <scope>NUCLEOTIDE SEQUENCE</scope>
    <source>
        <strain evidence="10">HKST-UBA15</strain>
    </source>
</reference>
<protein>
    <submittedName>
        <fullName evidence="10">ATP synthase F1 subunit epsilon</fullName>
    </submittedName>
</protein>